<dbReference type="SUPFAM" id="SSF56601">
    <property type="entry name" value="beta-lactamase/transpeptidase-like"/>
    <property type="match status" value="1"/>
</dbReference>
<evidence type="ECO:0000313" key="5">
    <source>
        <dbReference type="Proteomes" id="UP000582981"/>
    </source>
</evidence>
<dbReference type="PANTHER" id="PTHR30023:SF0">
    <property type="entry name" value="PENICILLIN-SENSITIVE CARBOXYPEPTIDASE A"/>
    <property type="match status" value="1"/>
</dbReference>
<dbReference type="PANTHER" id="PTHR30023">
    <property type="entry name" value="D-ALANYL-D-ALANINE CARBOXYPEPTIDASE"/>
    <property type="match status" value="1"/>
</dbReference>
<keyword evidence="2 4" id="KW-0378">Hydrolase</keyword>
<sequence length="507" mass="53107">MNSVQGFMGKGVALALCVLLAACSSKAPKAPEPARTVVLQAAQLPLPLPRSAFCAGLDSVLRAPALQGATTSLVIREANSGKLVCEYNPQFRLIPASSLKLVTTAAAMEILGADYRFSTTLLSTGVQQGNVLNGDLYLRGTGDPSMRQEDYQALAAGLARKGITRVRGRLILDDTAFDHERLGVDWSADDEQQYFAAQISALSVSPNADLDVGSILVNVRAGSSPRQPVRVSFTPANHYMNVANRATTGRGGPLVVSRGHGGNLLRIDGALPKGAERIAQVSVWEPTGLVADLFRSALLQQGIAVEGGSLLGVATPAAAQPLVEHQSPVLADLMPPLLKLSNNNMAEILLKSMGRKTAHAGTAAAGVAAVNGFLQGHGVASAQLLQFDGSGLSRRNQVSAQTLSDLLLVARSRPWFQAWYAALPVAGNSERMIGGTLRKRLHGTAAANNLHAKTGSMGGVSSLAGYVTSRDGRLLVFAMLSNNYLVGGRQVKAVEDQVVTALANKAD</sequence>
<evidence type="ECO:0000256" key="1">
    <source>
        <dbReference type="ARBA" id="ARBA00006096"/>
    </source>
</evidence>
<protein>
    <submittedName>
        <fullName evidence="4">D-alanyl-D-alanine carboxypeptidase/D-alanyl-D-alanine-endopeptidase</fullName>
        <ecNumber evidence="4">3.4.16.4</ecNumber>
    </submittedName>
</protein>
<dbReference type="EMBL" id="JACAPU010000013">
    <property type="protein sequence ID" value="NWB46821.1"/>
    <property type="molecule type" value="Genomic_DNA"/>
</dbReference>
<dbReference type="Pfam" id="PF02113">
    <property type="entry name" value="Peptidase_S13"/>
    <property type="match status" value="1"/>
</dbReference>
<dbReference type="Proteomes" id="UP000582981">
    <property type="component" value="Unassembled WGS sequence"/>
</dbReference>
<dbReference type="GO" id="GO:0006508">
    <property type="term" value="P:proteolysis"/>
    <property type="evidence" value="ECO:0007669"/>
    <property type="project" value="InterPro"/>
</dbReference>
<dbReference type="RefSeq" id="WP_100941773.1">
    <property type="nucleotide sequence ID" value="NZ_JACAPU010000013.1"/>
</dbReference>
<keyword evidence="4" id="KW-0645">Protease</keyword>
<dbReference type="EC" id="3.4.16.4" evidence="4"/>
<dbReference type="InterPro" id="IPR000667">
    <property type="entry name" value="Peptidase_S13"/>
</dbReference>
<dbReference type="NCBIfam" id="TIGR00666">
    <property type="entry name" value="PBP4"/>
    <property type="match status" value="1"/>
</dbReference>
<evidence type="ECO:0000256" key="2">
    <source>
        <dbReference type="ARBA" id="ARBA00022801"/>
    </source>
</evidence>
<gene>
    <name evidence="4" type="primary">dacB</name>
    <name evidence="4" type="ORF">HX829_09960</name>
</gene>
<keyword evidence="3" id="KW-0732">Signal</keyword>
<evidence type="ECO:0000256" key="3">
    <source>
        <dbReference type="SAM" id="SignalP"/>
    </source>
</evidence>
<name>A0A7Y7WCT0_9PSED</name>
<dbReference type="AlphaFoldDB" id="A0A7Y7WCT0"/>
<dbReference type="Gene3D" id="3.40.710.10">
    <property type="entry name" value="DD-peptidase/beta-lactamase superfamily"/>
    <property type="match status" value="1"/>
</dbReference>
<dbReference type="GO" id="GO:0009002">
    <property type="term" value="F:serine-type D-Ala-D-Ala carboxypeptidase activity"/>
    <property type="evidence" value="ECO:0007669"/>
    <property type="project" value="UniProtKB-EC"/>
</dbReference>
<dbReference type="InterPro" id="IPR012338">
    <property type="entry name" value="Beta-lactam/transpept-like"/>
</dbReference>
<dbReference type="PRINTS" id="PR00922">
    <property type="entry name" value="DADACBPTASE3"/>
</dbReference>
<dbReference type="GO" id="GO:0000270">
    <property type="term" value="P:peptidoglycan metabolic process"/>
    <property type="evidence" value="ECO:0007669"/>
    <property type="project" value="TreeGrafter"/>
</dbReference>
<keyword evidence="4" id="KW-0121">Carboxypeptidase</keyword>
<proteinExistence type="inferred from homology"/>
<dbReference type="Gene3D" id="3.50.80.20">
    <property type="entry name" value="D-Ala-D-Ala carboxypeptidase C, peptidase S13"/>
    <property type="match status" value="1"/>
</dbReference>
<comment type="caution">
    <text evidence="4">The sequence shown here is derived from an EMBL/GenBank/DDBJ whole genome shotgun (WGS) entry which is preliminary data.</text>
</comment>
<comment type="similarity">
    <text evidence="1">Belongs to the peptidase S13 family.</text>
</comment>
<feature type="chain" id="PRO_5031533766" evidence="3">
    <location>
        <begin position="30"/>
        <end position="507"/>
    </location>
</feature>
<reference evidence="4 5" key="1">
    <citation type="submission" date="2020-04" db="EMBL/GenBank/DDBJ databases">
        <title>Molecular characterization of pseudomonads from Agaricus bisporus reveal novel blotch 2 pathogens in Western Europe.</title>
        <authorList>
            <person name="Taparia T."/>
            <person name="Krijger M."/>
            <person name="Haynes E."/>
            <person name="Elpinstone J.G."/>
            <person name="Noble R."/>
            <person name="Van Der Wolf J."/>
        </authorList>
    </citation>
    <scope>NUCLEOTIDE SEQUENCE [LARGE SCALE GENOMIC DNA]</scope>
    <source>
        <strain evidence="4 5">F1001</strain>
    </source>
</reference>
<feature type="signal peptide" evidence="3">
    <location>
        <begin position="1"/>
        <end position="29"/>
    </location>
</feature>
<organism evidence="4 5">
    <name type="scientific">Pseudomonas gingeri</name>
    <dbReference type="NCBI Taxonomy" id="117681"/>
    <lineage>
        <taxon>Bacteria</taxon>
        <taxon>Pseudomonadati</taxon>
        <taxon>Pseudomonadota</taxon>
        <taxon>Gammaproteobacteria</taxon>
        <taxon>Pseudomonadales</taxon>
        <taxon>Pseudomonadaceae</taxon>
        <taxon>Pseudomonas</taxon>
    </lineage>
</organism>
<evidence type="ECO:0000313" key="4">
    <source>
        <dbReference type="EMBL" id="NWB46821.1"/>
    </source>
</evidence>
<accession>A0A7Y7WCT0</accession>